<dbReference type="EC" id="3.4.21.4" evidence="11"/>
<evidence type="ECO:0000256" key="10">
    <source>
        <dbReference type="ARBA" id="ARBA00036320"/>
    </source>
</evidence>
<keyword evidence="6" id="KW-0378">Hydrolase</keyword>
<gene>
    <name evidence="15" type="primary">Dper\GL15528</name>
    <name evidence="15" type="ORF">Dper_GL15528</name>
</gene>
<dbReference type="InterPro" id="IPR001314">
    <property type="entry name" value="Peptidase_S1A"/>
</dbReference>
<dbReference type="InterPro" id="IPR009003">
    <property type="entry name" value="Peptidase_S1_PA"/>
</dbReference>
<evidence type="ECO:0000256" key="6">
    <source>
        <dbReference type="ARBA" id="ARBA00022801"/>
    </source>
</evidence>
<dbReference type="PANTHER" id="PTHR24276:SF91">
    <property type="entry name" value="AT26814P-RELATED"/>
    <property type="match status" value="1"/>
</dbReference>
<evidence type="ECO:0000256" key="2">
    <source>
        <dbReference type="ARBA" id="ARBA00007664"/>
    </source>
</evidence>
<comment type="subcellular location">
    <subcellularLocation>
        <location evidence="1">Secreted</location>
        <location evidence="1">Extracellular space</location>
    </subcellularLocation>
</comment>
<feature type="transmembrane region" description="Helical" evidence="12">
    <location>
        <begin position="322"/>
        <end position="345"/>
    </location>
</feature>
<dbReference type="InterPro" id="IPR033116">
    <property type="entry name" value="TRYPSIN_SER"/>
</dbReference>
<dbReference type="STRING" id="7234.B4H6E6"/>
<dbReference type="Proteomes" id="UP000008744">
    <property type="component" value="Unassembled WGS sequence"/>
</dbReference>
<evidence type="ECO:0000256" key="3">
    <source>
        <dbReference type="ARBA" id="ARBA00022525"/>
    </source>
</evidence>
<comment type="similarity">
    <text evidence="2">Belongs to the peptidase S1 family.</text>
</comment>
<feature type="domain" description="Peptidase S1" evidence="14">
    <location>
        <begin position="38"/>
        <end position="262"/>
    </location>
</feature>
<evidence type="ECO:0000256" key="11">
    <source>
        <dbReference type="ARBA" id="ARBA00038868"/>
    </source>
</evidence>
<dbReference type="HOGENOM" id="CLU_683852_0_0_1"/>
<dbReference type="SMR" id="B4H6E6"/>
<evidence type="ECO:0000256" key="5">
    <source>
        <dbReference type="ARBA" id="ARBA00022729"/>
    </source>
</evidence>
<sequence length="403" mass="44620">MKLLAVLLLGVIASASAFEKPVFWKDVPVGKGSIEGRITMGYPAHEGKVPYIVGLGFSKNGGGTWCGGSIIGNTWVMTAKHCTDGMESVTIYYGALWRLQAQYTHWVGRNDFIEHGSGDISLIRTPHVDFWSLVNKVELPSYNDRYNNYQGWWALVSGWGKTSDDVGVSEYLNCVDVQIGPNSVCESYYGSFSGDLICIPTPENKGTCSGDSGGPLVIHDGNRQVGIVSFGSSAGCLSNGPKGMAKRLPKVFFTFWRRFFNRILFLFSPSLKEMARRSFRLPNFTIRTWLLIEHSSLSSSTSAAFSSLGSSKIVSRFVGVNFFMRLLVYIFSMLLSVCELVVSSLRRFFFMGFMMALQTRLKLSFETRAGMRRRATPPLRVVPLCQSLSSSSPRLSCESTSSD</sequence>
<keyword evidence="4" id="KW-0645">Protease</keyword>
<dbReference type="PROSITE" id="PS00135">
    <property type="entry name" value="TRYPSIN_SER"/>
    <property type="match status" value="1"/>
</dbReference>
<dbReference type="Gene3D" id="2.40.10.10">
    <property type="entry name" value="Trypsin-like serine proteases"/>
    <property type="match status" value="2"/>
</dbReference>
<dbReference type="PROSITE" id="PS50240">
    <property type="entry name" value="TRYPSIN_DOM"/>
    <property type="match status" value="1"/>
</dbReference>
<dbReference type="SMART" id="SM00020">
    <property type="entry name" value="Tryp_SPc"/>
    <property type="match status" value="1"/>
</dbReference>
<dbReference type="InterPro" id="IPR043504">
    <property type="entry name" value="Peptidase_S1_PA_chymotrypsin"/>
</dbReference>
<keyword evidence="12" id="KW-1133">Transmembrane helix</keyword>
<dbReference type="Pfam" id="PF00089">
    <property type="entry name" value="Trypsin"/>
    <property type="match status" value="1"/>
</dbReference>
<keyword evidence="9" id="KW-1015">Disulfide bond</keyword>
<evidence type="ECO:0000256" key="1">
    <source>
        <dbReference type="ARBA" id="ARBA00004239"/>
    </source>
</evidence>
<evidence type="ECO:0000313" key="16">
    <source>
        <dbReference type="Proteomes" id="UP000008744"/>
    </source>
</evidence>
<keyword evidence="5 13" id="KW-0732">Signal</keyword>
<feature type="signal peptide" evidence="13">
    <location>
        <begin position="1"/>
        <end position="17"/>
    </location>
</feature>
<organism evidence="16">
    <name type="scientific">Drosophila persimilis</name>
    <name type="common">Fruit fly</name>
    <dbReference type="NCBI Taxonomy" id="7234"/>
    <lineage>
        <taxon>Eukaryota</taxon>
        <taxon>Metazoa</taxon>
        <taxon>Ecdysozoa</taxon>
        <taxon>Arthropoda</taxon>
        <taxon>Hexapoda</taxon>
        <taxon>Insecta</taxon>
        <taxon>Pterygota</taxon>
        <taxon>Neoptera</taxon>
        <taxon>Endopterygota</taxon>
        <taxon>Diptera</taxon>
        <taxon>Brachycera</taxon>
        <taxon>Muscomorpha</taxon>
        <taxon>Ephydroidea</taxon>
        <taxon>Drosophilidae</taxon>
        <taxon>Drosophila</taxon>
        <taxon>Sophophora</taxon>
    </lineage>
</organism>
<dbReference type="GO" id="GO:0004252">
    <property type="term" value="F:serine-type endopeptidase activity"/>
    <property type="evidence" value="ECO:0007669"/>
    <property type="project" value="UniProtKB-EC"/>
</dbReference>
<dbReference type="MEROPS" id="S01.B15"/>
<evidence type="ECO:0000313" key="15">
    <source>
        <dbReference type="EMBL" id="EDW33374.1"/>
    </source>
</evidence>
<keyword evidence="8" id="KW-0865">Zymogen</keyword>
<dbReference type="eggNOG" id="KOG3627">
    <property type="taxonomic scope" value="Eukaryota"/>
</dbReference>
<dbReference type="EMBL" id="CH479214">
    <property type="protein sequence ID" value="EDW33374.1"/>
    <property type="molecule type" value="Genomic_DNA"/>
</dbReference>
<dbReference type="FunFam" id="2.40.10.10:FF:000025">
    <property type="entry name" value="serine proteases 1/2"/>
    <property type="match status" value="1"/>
</dbReference>
<reference evidence="15 16" key="1">
    <citation type="journal article" date="2007" name="Nature">
        <title>Evolution of genes and genomes on the Drosophila phylogeny.</title>
        <authorList>
            <consortium name="Drosophila 12 Genomes Consortium"/>
            <person name="Clark A.G."/>
            <person name="Eisen M.B."/>
            <person name="Smith D.R."/>
            <person name="Bergman C.M."/>
            <person name="Oliver B."/>
            <person name="Markow T.A."/>
            <person name="Kaufman T.C."/>
            <person name="Kellis M."/>
            <person name="Gelbart W."/>
            <person name="Iyer V.N."/>
            <person name="Pollard D.A."/>
            <person name="Sackton T.B."/>
            <person name="Larracuente A.M."/>
            <person name="Singh N.D."/>
            <person name="Abad J.P."/>
            <person name="Abt D.N."/>
            <person name="Adryan B."/>
            <person name="Aguade M."/>
            <person name="Akashi H."/>
            <person name="Anderson W.W."/>
            <person name="Aquadro C.F."/>
            <person name="Ardell D.H."/>
            <person name="Arguello R."/>
            <person name="Artieri C.G."/>
            <person name="Barbash D.A."/>
            <person name="Barker D."/>
            <person name="Barsanti P."/>
            <person name="Batterham P."/>
            <person name="Batzoglou S."/>
            <person name="Begun D."/>
            <person name="Bhutkar A."/>
            <person name="Blanco E."/>
            <person name="Bosak S.A."/>
            <person name="Bradley R.K."/>
            <person name="Brand A.D."/>
            <person name="Brent M.R."/>
            <person name="Brooks A.N."/>
            <person name="Brown R.H."/>
            <person name="Butlin R.K."/>
            <person name="Caggese C."/>
            <person name="Calvi B.R."/>
            <person name="Bernardo de Carvalho A."/>
            <person name="Caspi A."/>
            <person name="Castrezana S."/>
            <person name="Celniker S.E."/>
            <person name="Chang J.L."/>
            <person name="Chapple C."/>
            <person name="Chatterji S."/>
            <person name="Chinwalla A."/>
            <person name="Civetta A."/>
            <person name="Clifton S.W."/>
            <person name="Comeron J.M."/>
            <person name="Costello J.C."/>
            <person name="Coyne J.A."/>
            <person name="Daub J."/>
            <person name="David R.G."/>
            <person name="Delcher A.L."/>
            <person name="Delehaunty K."/>
            <person name="Do C.B."/>
            <person name="Ebling H."/>
            <person name="Edwards K."/>
            <person name="Eickbush T."/>
            <person name="Evans J.D."/>
            <person name="Filipski A."/>
            <person name="Findeiss S."/>
            <person name="Freyhult E."/>
            <person name="Fulton L."/>
            <person name="Fulton R."/>
            <person name="Garcia A.C."/>
            <person name="Gardiner A."/>
            <person name="Garfield D.A."/>
            <person name="Garvin B.E."/>
            <person name="Gibson G."/>
            <person name="Gilbert D."/>
            <person name="Gnerre S."/>
            <person name="Godfrey J."/>
            <person name="Good R."/>
            <person name="Gotea V."/>
            <person name="Gravely B."/>
            <person name="Greenberg A.J."/>
            <person name="Griffiths-Jones S."/>
            <person name="Gross S."/>
            <person name="Guigo R."/>
            <person name="Gustafson E.A."/>
            <person name="Haerty W."/>
            <person name="Hahn M.W."/>
            <person name="Halligan D.L."/>
            <person name="Halpern A.L."/>
            <person name="Halter G.M."/>
            <person name="Han M.V."/>
            <person name="Heger A."/>
            <person name="Hillier L."/>
            <person name="Hinrichs A.S."/>
            <person name="Holmes I."/>
            <person name="Hoskins R.A."/>
            <person name="Hubisz M.J."/>
            <person name="Hultmark D."/>
            <person name="Huntley M.A."/>
            <person name="Jaffe D.B."/>
            <person name="Jagadeeshan S."/>
            <person name="Jeck W.R."/>
            <person name="Johnson J."/>
            <person name="Jones C.D."/>
            <person name="Jordan W.C."/>
            <person name="Karpen G.H."/>
            <person name="Kataoka E."/>
            <person name="Keightley P.D."/>
            <person name="Kheradpour P."/>
            <person name="Kirkness E.F."/>
            <person name="Koerich L.B."/>
            <person name="Kristiansen K."/>
            <person name="Kudrna D."/>
            <person name="Kulathinal R.J."/>
            <person name="Kumar S."/>
            <person name="Kwok R."/>
            <person name="Lander E."/>
            <person name="Langley C.H."/>
            <person name="Lapoint R."/>
            <person name="Lazzaro B.P."/>
            <person name="Lee S.J."/>
            <person name="Levesque L."/>
            <person name="Li R."/>
            <person name="Lin C.F."/>
            <person name="Lin M.F."/>
            <person name="Lindblad-Toh K."/>
            <person name="Llopart A."/>
            <person name="Long M."/>
            <person name="Low L."/>
            <person name="Lozovsky E."/>
            <person name="Lu J."/>
            <person name="Luo M."/>
            <person name="Machado C.A."/>
            <person name="Makalowski W."/>
            <person name="Marzo M."/>
            <person name="Matsuda M."/>
            <person name="Matzkin L."/>
            <person name="McAllister B."/>
            <person name="McBride C.S."/>
            <person name="McKernan B."/>
            <person name="McKernan K."/>
            <person name="Mendez-Lago M."/>
            <person name="Minx P."/>
            <person name="Mollenhauer M.U."/>
            <person name="Montooth K."/>
            <person name="Mount S.M."/>
            <person name="Mu X."/>
            <person name="Myers E."/>
            <person name="Negre B."/>
            <person name="Newfeld S."/>
            <person name="Nielsen R."/>
            <person name="Noor M.A."/>
            <person name="O'Grady P."/>
            <person name="Pachter L."/>
            <person name="Papaceit M."/>
            <person name="Parisi M.J."/>
            <person name="Parisi M."/>
            <person name="Parts L."/>
            <person name="Pedersen J.S."/>
            <person name="Pesole G."/>
            <person name="Phillippy A.M."/>
            <person name="Ponting C.P."/>
            <person name="Pop M."/>
            <person name="Porcelli D."/>
            <person name="Powell J.R."/>
            <person name="Prohaska S."/>
            <person name="Pruitt K."/>
            <person name="Puig M."/>
            <person name="Quesneville H."/>
            <person name="Ram K.R."/>
            <person name="Rand D."/>
            <person name="Rasmussen M.D."/>
            <person name="Reed L.K."/>
            <person name="Reenan R."/>
            <person name="Reily A."/>
            <person name="Remington K.A."/>
            <person name="Rieger T.T."/>
            <person name="Ritchie M.G."/>
            <person name="Robin C."/>
            <person name="Rogers Y.H."/>
            <person name="Rohde C."/>
            <person name="Rozas J."/>
            <person name="Rubenfield M.J."/>
            <person name="Ruiz A."/>
            <person name="Russo S."/>
            <person name="Salzberg S.L."/>
            <person name="Sanchez-Gracia A."/>
            <person name="Saranga D.J."/>
            <person name="Sato H."/>
            <person name="Schaeffer S.W."/>
            <person name="Schatz M.C."/>
            <person name="Schlenke T."/>
            <person name="Schwartz R."/>
            <person name="Segarra C."/>
            <person name="Singh R.S."/>
            <person name="Sirot L."/>
            <person name="Sirota M."/>
            <person name="Sisneros N.B."/>
            <person name="Smith C.D."/>
            <person name="Smith T.F."/>
            <person name="Spieth J."/>
            <person name="Stage D.E."/>
            <person name="Stark A."/>
            <person name="Stephan W."/>
            <person name="Strausberg R.L."/>
            <person name="Strempel S."/>
            <person name="Sturgill D."/>
            <person name="Sutton G."/>
            <person name="Sutton G.G."/>
            <person name="Tao W."/>
            <person name="Teichmann S."/>
            <person name="Tobari Y.N."/>
            <person name="Tomimura Y."/>
            <person name="Tsolas J.M."/>
            <person name="Valente V.L."/>
            <person name="Venter E."/>
            <person name="Venter J.C."/>
            <person name="Vicario S."/>
            <person name="Vieira F.G."/>
            <person name="Vilella A.J."/>
            <person name="Villasante A."/>
            <person name="Walenz B."/>
            <person name="Wang J."/>
            <person name="Wasserman M."/>
            <person name="Watts T."/>
            <person name="Wilson D."/>
            <person name="Wilson R.K."/>
            <person name="Wing R.A."/>
            <person name="Wolfner M.F."/>
            <person name="Wong A."/>
            <person name="Wong G.K."/>
            <person name="Wu C.I."/>
            <person name="Wu G."/>
            <person name="Yamamoto D."/>
            <person name="Yang H.P."/>
            <person name="Yang S.P."/>
            <person name="Yorke J.A."/>
            <person name="Yoshida K."/>
            <person name="Zdobnov E."/>
            <person name="Zhang P."/>
            <person name="Zhang Y."/>
            <person name="Zimin A.V."/>
            <person name="Baldwin J."/>
            <person name="Abdouelleil A."/>
            <person name="Abdulkadir J."/>
            <person name="Abebe A."/>
            <person name="Abera B."/>
            <person name="Abreu J."/>
            <person name="Acer S.C."/>
            <person name="Aftuck L."/>
            <person name="Alexander A."/>
            <person name="An P."/>
            <person name="Anderson E."/>
            <person name="Anderson S."/>
            <person name="Arachi H."/>
            <person name="Azer M."/>
            <person name="Bachantsang P."/>
            <person name="Barry A."/>
            <person name="Bayul T."/>
            <person name="Berlin A."/>
            <person name="Bessette D."/>
            <person name="Bloom T."/>
            <person name="Blye J."/>
            <person name="Boguslavskiy L."/>
            <person name="Bonnet C."/>
            <person name="Boukhgalter B."/>
            <person name="Bourzgui I."/>
            <person name="Brown A."/>
            <person name="Cahill P."/>
            <person name="Channer S."/>
            <person name="Cheshatsang Y."/>
            <person name="Chuda L."/>
            <person name="Citroen M."/>
            <person name="Collymore A."/>
            <person name="Cooke P."/>
            <person name="Costello M."/>
            <person name="D'Aco K."/>
            <person name="Daza R."/>
            <person name="De Haan G."/>
            <person name="DeGray S."/>
            <person name="DeMaso C."/>
            <person name="Dhargay N."/>
            <person name="Dooley K."/>
            <person name="Dooley E."/>
            <person name="Doricent M."/>
            <person name="Dorje P."/>
            <person name="Dorjee K."/>
            <person name="Dupes A."/>
            <person name="Elong R."/>
            <person name="Falk J."/>
            <person name="Farina A."/>
            <person name="Faro S."/>
            <person name="Ferguson D."/>
            <person name="Fisher S."/>
            <person name="Foley C.D."/>
            <person name="Franke A."/>
            <person name="Friedrich D."/>
            <person name="Gadbois L."/>
            <person name="Gearin G."/>
            <person name="Gearin C.R."/>
            <person name="Giannoukos G."/>
            <person name="Goode T."/>
            <person name="Graham J."/>
            <person name="Grandbois E."/>
            <person name="Grewal S."/>
            <person name="Gyaltsen K."/>
            <person name="Hafez N."/>
            <person name="Hagos B."/>
            <person name="Hall J."/>
            <person name="Henson C."/>
            <person name="Hollinger A."/>
            <person name="Honan T."/>
            <person name="Huard M.D."/>
            <person name="Hughes L."/>
            <person name="Hurhula B."/>
            <person name="Husby M.E."/>
            <person name="Kamat A."/>
            <person name="Kanga B."/>
            <person name="Kashin S."/>
            <person name="Khazanovich D."/>
            <person name="Kisner P."/>
            <person name="Lance K."/>
            <person name="Lara M."/>
            <person name="Lee W."/>
            <person name="Lennon N."/>
            <person name="Letendre F."/>
            <person name="LeVine R."/>
            <person name="Lipovsky A."/>
            <person name="Liu X."/>
            <person name="Liu J."/>
            <person name="Liu S."/>
            <person name="Lokyitsang T."/>
            <person name="Lokyitsang Y."/>
            <person name="Lubonja R."/>
            <person name="Lui A."/>
            <person name="MacDonald P."/>
            <person name="Magnisalis V."/>
            <person name="Maru K."/>
            <person name="Matthews C."/>
            <person name="McCusker W."/>
            <person name="McDonough S."/>
            <person name="Mehta T."/>
            <person name="Meldrim J."/>
            <person name="Meneus L."/>
            <person name="Mihai O."/>
            <person name="Mihalev A."/>
            <person name="Mihova T."/>
            <person name="Mittelman R."/>
            <person name="Mlenga V."/>
            <person name="Montmayeur A."/>
            <person name="Mulrain L."/>
            <person name="Navidi A."/>
            <person name="Naylor J."/>
            <person name="Negash T."/>
            <person name="Nguyen T."/>
            <person name="Nguyen N."/>
            <person name="Nicol R."/>
            <person name="Norbu C."/>
            <person name="Norbu N."/>
            <person name="Novod N."/>
            <person name="O'Neill B."/>
            <person name="Osman S."/>
            <person name="Markiewicz E."/>
            <person name="Oyono O.L."/>
            <person name="Patti C."/>
            <person name="Phunkhang P."/>
            <person name="Pierre F."/>
            <person name="Priest M."/>
            <person name="Raghuraman S."/>
            <person name="Rege F."/>
            <person name="Reyes R."/>
            <person name="Rise C."/>
            <person name="Rogov P."/>
            <person name="Ross K."/>
            <person name="Ryan E."/>
            <person name="Settipalli S."/>
            <person name="Shea T."/>
            <person name="Sherpa N."/>
            <person name="Shi L."/>
            <person name="Shih D."/>
            <person name="Sparrow T."/>
            <person name="Spaulding J."/>
            <person name="Stalker J."/>
            <person name="Stange-Thomann N."/>
            <person name="Stavropoulos S."/>
            <person name="Stone C."/>
            <person name="Strader C."/>
            <person name="Tesfaye S."/>
            <person name="Thomson T."/>
            <person name="Thoulutsang Y."/>
            <person name="Thoulutsang D."/>
            <person name="Topham K."/>
            <person name="Topping I."/>
            <person name="Tsamla T."/>
            <person name="Vassiliev H."/>
            <person name="Vo A."/>
            <person name="Wangchuk T."/>
            <person name="Wangdi T."/>
            <person name="Weiand M."/>
            <person name="Wilkinson J."/>
            <person name="Wilson A."/>
            <person name="Yadav S."/>
            <person name="Young G."/>
            <person name="Yu Q."/>
            <person name="Zembek L."/>
            <person name="Zhong D."/>
            <person name="Zimmer A."/>
            <person name="Zwirko Z."/>
            <person name="Jaffe D.B."/>
            <person name="Alvarez P."/>
            <person name="Brockman W."/>
            <person name="Butler J."/>
            <person name="Chin C."/>
            <person name="Gnerre S."/>
            <person name="Grabherr M."/>
            <person name="Kleber M."/>
            <person name="Mauceli E."/>
            <person name="MacCallum I."/>
        </authorList>
    </citation>
    <scope>NUCLEOTIDE SEQUENCE [LARGE SCALE GENOMIC DNA]</scope>
    <source>
        <strain evidence="16">MSH-3 / Tucson 14011-0111.49</strain>
    </source>
</reference>
<dbReference type="PRINTS" id="PR00722">
    <property type="entry name" value="CHYMOTRYPSIN"/>
</dbReference>
<dbReference type="PANTHER" id="PTHR24276">
    <property type="entry name" value="POLYSERASE-RELATED"/>
    <property type="match status" value="1"/>
</dbReference>
<keyword evidence="16" id="KW-1185">Reference proteome</keyword>
<accession>B4H6E6</accession>
<dbReference type="FunFam" id="2.40.10.10:FF:000043">
    <property type="entry name" value="serine proteases 1/2"/>
    <property type="match status" value="1"/>
</dbReference>
<dbReference type="InterPro" id="IPR050430">
    <property type="entry name" value="Peptidase_S1"/>
</dbReference>
<dbReference type="GO" id="GO:0006508">
    <property type="term" value="P:proteolysis"/>
    <property type="evidence" value="ECO:0007669"/>
    <property type="project" value="UniProtKB-KW"/>
</dbReference>
<dbReference type="AlphaFoldDB" id="B4H6E6"/>
<evidence type="ECO:0000256" key="12">
    <source>
        <dbReference type="SAM" id="Phobius"/>
    </source>
</evidence>
<evidence type="ECO:0000256" key="4">
    <source>
        <dbReference type="ARBA" id="ARBA00022670"/>
    </source>
</evidence>
<keyword evidence="3" id="KW-0964">Secreted</keyword>
<dbReference type="CDD" id="cd00190">
    <property type="entry name" value="Tryp_SPc"/>
    <property type="match status" value="1"/>
</dbReference>
<evidence type="ECO:0000256" key="9">
    <source>
        <dbReference type="ARBA" id="ARBA00023157"/>
    </source>
</evidence>
<keyword evidence="7" id="KW-0720">Serine protease</keyword>
<dbReference type="SUPFAM" id="SSF50494">
    <property type="entry name" value="Trypsin-like serine proteases"/>
    <property type="match status" value="1"/>
</dbReference>
<keyword evidence="12" id="KW-0472">Membrane</keyword>
<dbReference type="GO" id="GO:0005576">
    <property type="term" value="C:extracellular region"/>
    <property type="evidence" value="ECO:0007669"/>
    <property type="project" value="UniProtKB-SubCell"/>
</dbReference>
<name>B4H6E6_DROPE</name>
<comment type="catalytic activity">
    <reaction evidence="10">
        <text>Preferential cleavage: Arg-|-Xaa, Lys-|-Xaa.</text>
        <dbReference type="EC" id="3.4.21.4"/>
    </reaction>
</comment>
<dbReference type="OrthoDB" id="5565075at2759"/>
<keyword evidence="12" id="KW-0812">Transmembrane</keyword>
<feature type="chain" id="PRO_5002808238" description="trypsin" evidence="13">
    <location>
        <begin position="18"/>
        <end position="403"/>
    </location>
</feature>
<dbReference type="OMA" id="ERDNCID"/>
<evidence type="ECO:0000256" key="13">
    <source>
        <dbReference type="SAM" id="SignalP"/>
    </source>
</evidence>
<evidence type="ECO:0000259" key="14">
    <source>
        <dbReference type="PROSITE" id="PS50240"/>
    </source>
</evidence>
<proteinExistence type="inferred from homology"/>
<protein>
    <recommendedName>
        <fullName evidence="11">trypsin</fullName>
        <ecNumber evidence="11">3.4.21.4</ecNumber>
    </recommendedName>
</protein>
<dbReference type="PhylomeDB" id="B4H6E6"/>
<evidence type="ECO:0000256" key="7">
    <source>
        <dbReference type="ARBA" id="ARBA00022825"/>
    </source>
</evidence>
<evidence type="ECO:0000256" key="8">
    <source>
        <dbReference type="ARBA" id="ARBA00023145"/>
    </source>
</evidence>
<dbReference type="InterPro" id="IPR001254">
    <property type="entry name" value="Trypsin_dom"/>
</dbReference>